<dbReference type="Pfam" id="PF20142">
    <property type="entry name" value="Scaffold"/>
    <property type="match status" value="1"/>
</dbReference>
<dbReference type="SUPFAM" id="SSF141523">
    <property type="entry name" value="L,D-transpeptidase catalytic domain-like"/>
    <property type="match status" value="1"/>
</dbReference>
<keyword evidence="11" id="KW-1185">Reference proteome</keyword>
<gene>
    <name evidence="10" type="ORF">DB895_03855</name>
</gene>
<dbReference type="GO" id="GO:0008360">
    <property type="term" value="P:regulation of cell shape"/>
    <property type="evidence" value="ECO:0007669"/>
    <property type="project" value="UniProtKB-UniRule"/>
</dbReference>
<evidence type="ECO:0000256" key="4">
    <source>
        <dbReference type="ARBA" id="ARBA00022960"/>
    </source>
</evidence>
<evidence type="ECO:0000256" key="7">
    <source>
        <dbReference type="PROSITE-ProRule" id="PRU01373"/>
    </source>
</evidence>
<dbReference type="CDD" id="cd16913">
    <property type="entry name" value="YkuD_like"/>
    <property type="match status" value="1"/>
</dbReference>
<evidence type="ECO:0000256" key="1">
    <source>
        <dbReference type="ARBA" id="ARBA00004752"/>
    </source>
</evidence>
<dbReference type="InterPro" id="IPR052905">
    <property type="entry name" value="LD-transpeptidase_YkuD-like"/>
</dbReference>
<keyword evidence="6 7" id="KW-0961">Cell wall biogenesis/degradation</keyword>
<dbReference type="InterPro" id="IPR005490">
    <property type="entry name" value="LD_TPept_cat_dom"/>
</dbReference>
<dbReference type="InterPro" id="IPR045380">
    <property type="entry name" value="LD_TPept_scaffold_dom"/>
</dbReference>
<dbReference type="UniPathway" id="UPA00219"/>
<evidence type="ECO:0000313" key="11">
    <source>
        <dbReference type="Proteomes" id="UP000245449"/>
    </source>
</evidence>
<feature type="domain" description="L,D-TPase catalytic" evidence="9">
    <location>
        <begin position="324"/>
        <end position="479"/>
    </location>
</feature>
<organism evidence="10 11">
    <name type="scientific">Flavobacterium psychrotolerans</name>
    <dbReference type="NCBI Taxonomy" id="2169410"/>
    <lineage>
        <taxon>Bacteria</taxon>
        <taxon>Pseudomonadati</taxon>
        <taxon>Bacteroidota</taxon>
        <taxon>Flavobacteriia</taxon>
        <taxon>Flavobacteriales</taxon>
        <taxon>Flavobacteriaceae</taxon>
        <taxon>Flavobacterium</taxon>
    </lineage>
</organism>
<sequence length="533" mass="61906">MRKFILPMVIVAFGFSFANSSCKKNENQAIVSRVKSIFAQKNLKEDDEANFDSTLVAPFFVNHPKLKSYQSDVEALYKKHQYHYVWFDKKGINEVGGLLYGKINNIEAEGIEAVVPYKYKLDEIFQNAANMQKPDVTTELLLSSLYFFYADKVYRGLDEKKTQELGWYLPRKKQSYVNYLDSLLVNPSLINKDEKEVLGEYYRLREVLQQYRELEKKGGWNTIDLDPKMEPLKPGDSSGTIAQIRQRLFIIGDVSVDSKSALYDEELRTGILKYKKGNGYTLDALITSKHIANMNVSVEERIKTIIVNMERCRWIPSGIKKSKEYIFINIPSYRLTYFKDNKPELISKVVVGKAMNKTVVFSADMKYIVFSPYWNVPNSIIKKELLPAMVKNKNYLAQHDMEWNGGNIRQRPGPKNSLGLVKFLFPNTNSIYLHDTPSKNLFNEEKRAFSHGCIRIEKPRELANLILKDDKNWTPEKIDAAMNRGVESWYTLKNKIPVYIGYFTAWVDKAGSIYFYDDVYHRDERLAAYIYEQ</sequence>
<dbReference type="GO" id="GO:0016740">
    <property type="term" value="F:transferase activity"/>
    <property type="evidence" value="ECO:0007669"/>
    <property type="project" value="UniProtKB-KW"/>
</dbReference>
<dbReference type="PANTHER" id="PTHR41533">
    <property type="entry name" value="L,D-TRANSPEPTIDASE HI_1667-RELATED"/>
    <property type="match status" value="1"/>
</dbReference>
<feature type="active site" description="Nucleophile" evidence="7">
    <location>
        <position position="453"/>
    </location>
</feature>
<dbReference type="GO" id="GO:0004180">
    <property type="term" value="F:carboxypeptidase activity"/>
    <property type="evidence" value="ECO:0007669"/>
    <property type="project" value="UniProtKB-ARBA"/>
</dbReference>
<dbReference type="Pfam" id="PF03734">
    <property type="entry name" value="YkuD"/>
    <property type="match status" value="1"/>
</dbReference>
<comment type="pathway">
    <text evidence="1 7">Cell wall biogenesis; peptidoglycan biosynthesis.</text>
</comment>
<evidence type="ECO:0000313" key="10">
    <source>
        <dbReference type="EMBL" id="PWA06618.1"/>
    </source>
</evidence>
<dbReference type="PROSITE" id="PS52029">
    <property type="entry name" value="LD_TPASE"/>
    <property type="match status" value="1"/>
</dbReference>
<feature type="signal peptide" evidence="8">
    <location>
        <begin position="1"/>
        <end position="18"/>
    </location>
</feature>
<dbReference type="Gene3D" id="2.40.440.10">
    <property type="entry name" value="L,D-transpeptidase catalytic domain-like"/>
    <property type="match status" value="1"/>
</dbReference>
<keyword evidence="3" id="KW-0808">Transferase</keyword>
<keyword evidence="5 7" id="KW-0573">Peptidoglycan synthesis</keyword>
<feature type="active site" description="Proton donor/acceptor" evidence="7">
    <location>
        <position position="434"/>
    </location>
</feature>
<dbReference type="EMBL" id="QCZI01000003">
    <property type="protein sequence ID" value="PWA06618.1"/>
    <property type="molecule type" value="Genomic_DNA"/>
</dbReference>
<name>A0A2U1JP62_9FLAO</name>
<evidence type="ECO:0000256" key="3">
    <source>
        <dbReference type="ARBA" id="ARBA00022679"/>
    </source>
</evidence>
<evidence type="ECO:0000256" key="6">
    <source>
        <dbReference type="ARBA" id="ARBA00023316"/>
    </source>
</evidence>
<evidence type="ECO:0000259" key="9">
    <source>
        <dbReference type="PROSITE" id="PS52029"/>
    </source>
</evidence>
<evidence type="ECO:0000256" key="5">
    <source>
        <dbReference type="ARBA" id="ARBA00022984"/>
    </source>
</evidence>
<keyword evidence="8" id="KW-0732">Signal</keyword>
<dbReference type="RefSeq" id="WP_116724091.1">
    <property type="nucleotide sequence ID" value="NZ_QCZI01000003.1"/>
</dbReference>
<dbReference type="PANTHER" id="PTHR41533:SF2">
    <property type="entry name" value="BLR7131 PROTEIN"/>
    <property type="match status" value="1"/>
</dbReference>
<dbReference type="InterPro" id="IPR038063">
    <property type="entry name" value="Transpep_catalytic_dom"/>
</dbReference>
<dbReference type="OrthoDB" id="9778545at2"/>
<comment type="caution">
    <text evidence="10">The sequence shown here is derived from an EMBL/GenBank/DDBJ whole genome shotgun (WGS) entry which is preliminary data.</text>
</comment>
<reference evidence="10 11" key="1">
    <citation type="submission" date="2018-04" db="EMBL/GenBank/DDBJ databases">
        <title>Flavobacterium sp. nov., isolated from glacier ice.</title>
        <authorList>
            <person name="Liu Q."/>
            <person name="Xin Y.-H."/>
        </authorList>
    </citation>
    <scope>NUCLEOTIDE SEQUENCE [LARGE SCALE GENOMIC DNA]</scope>
    <source>
        <strain evidence="10 11">RB1R5</strain>
    </source>
</reference>
<accession>A0A2U1JP62</accession>
<dbReference type="AlphaFoldDB" id="A0A2U1JP62"/>
<protein>
    <submittedName>
        <fullName evidence="10">L,D-transpeptidase</fullName>
    </submittedName>
</protein>
<proteinExistence type="inferred from homology"/>
<dbReference type="Proteomes" id="UP000245449">
    <property type="component" value="Unassembled WGS sequence"/>
</dbReference>
<evidence type="ECO:0000256" key="2">
    <source>
        <dbReference type="ARBA" id="ARBA00005992"/>
    </source>
</evidence>
<keyword evidence="4 7" id="KW-0133">Cell shape</keyword>
<dbReference type="GO" id="GO:0009252">
    <property type="term" value="P:peptidoglycan biosynthetic process"/>
    <property type="evidence" value="ECO:0007669"/>
    <property type="project" value="UniProtKB-UniPathway"/>
</dbReference>
<feature type="chain" id="PRO_5015444790" evidence="8">
    <location>
        <begin position="19"/>
        <end position="533"/>
    </location>
</feature>
<dbReference type="GO" id="GO:0071555">
    <property type="term" value="P:cell wall organization"/>
    <property type="evidence" value="ECO:0007669"/>
    <property type="project" value="UniProtKB-UniRule"/>
</dbReference>
<evidence type="ECO:0000256" key="8">
    <source>
        <dbReference type="SAM" id="SignalP"/>
    </source>
</evidence>
<comment type="similarity">
    <text evidence="2">Belongs to the YkuD family.</text>
</comment>